<proteinExistence type="predicted"/>
<dbReference type="GO" id="GO:0017111">
    <property type="term" value="F:ribonucleoside triphosphate phosphatase activity"/>
    <property type="evidence" value="ECO:0007669"/>
    <property type="project" value="UniProtKB-EC"/>
</dbReference>
<evidence type="ECO:0000313" key="3">
    <source>
        <dbReference type="EMBL" id="RNA04920.1"/>
    </source>
</evidence>
<dbReference type="GO" id="GO:0030286">
    <property type="term" value="C:dynein complex"/>
    <property type="evidence" value="ECO:0007669"/>
    <property type="project" value="InterPro"/>
</dbReference>
<dbReference type="GO" id="GO:0045505">
    <property type="term" value="F:dynein intermediate chain binding"/>
    <property type="evidence" value="ECO:0007669"/>
    <property type="project" value="InterPro"/>
</dbReference>
<dbReference type="PANTHER" id="PTHR46961:SF21">
    <property type="entry name" value="LOW QUALITY PROTEIN: DYNEIN BETA CHAIN, FLAGELLAR OUTER ARM-LIKE"/>
    <property type="match status" value="1"/>
</dbReference>
<dbReference type="OrthoDB" id="10251809at2759"/>
<feature type="region of interest" description="Disordered" evidence="1">
    <location>
        <begin position="870"/>
        <end position="909"/>
    </location>
</feature>
<dbReference type="InterPro" id="IPR026983">
    <property type="entry name" value="DHC"/>
</dbReference>
<dbReference type="AlphaFoldDB" id="A0A3M7Q0K1"/>
<dbReference type="InterPro" id="IPR027417">
    <property type="entry name" value="P-loop_NTPase"/>
</dbReference>
<evidence type="ECO:0000256" key="1">
    <source>
        <dbReference type="SAM" id="MobiDB-lite"/>
    </source>
</evidence>
<dbReference type="EMBL" id="REGN01007914">
    <property type="protein sequence ID" value="RNA04920.1"/>
    <property type="molecule type" value="Genomic_DNA"/>
</dbReference>
<dbReference type="Gene3D" id="1.20.1270.280">
    <property type="match status" value="1"/>
</dbReference>
<reference evidence="3 4" key="1">
    <citation type="journal article" date="2018" name="Sci. Rep.">
        <title>Genomic signatures of local adaptation to the degree of environmental predictability in rotifers.</title>
        <authorList>
            <person name="Franch-Gras L."/>
            <person name="Hahn C."/>
            <person name="Garcia-Roger E.M."/>
            <person name="Carmona M.J."/>
            <person name="Serra M."/>
            <person name="Gomez A."/>
        </authorList>
    </citation>
    <scope>NUCLEOTIDE SEQUENCE [LARGE SCALE GENOMIC DNA]</scope>
    <source>
        <strain evidence="3">HYR1</strain>
    </source>
</reference>
<keyword evidence="4" id="KW-1185">Reference proteome</keyword>
<sequence>IESKLPVIPSTEKIIDKTISNYKPEDIELLTKHLTVTFLNNIIISLLPEHRLYLLTLICFYIKSEEKADFSDMELEFLMRGKYNSNINITLHDFGVPQTTKVPNWIPKDNWNDLLAMSLIPGDLDHFVIAIVSSEKEWKNWFQSPLTASFPKVEMEIENSSKTETIELNEFRKLILYKVLRPDTYIIVLSEYVNKSLEFSPKEIDFNFVFQNEIFKSIIINMGSKSNISNTSSMSRIHKNLFKIVKQYNQTLTALNCNFLSLSELRVAVKNVKDGFVLLKNIHLASKDSIDFIKSLCNSFNTDNEKKPSWRLIMTKVFDHDLPFAITNQSLQVSFDVIDILAHNSIEKNKKLTLDTCLIRPETVIFNAVQHSLNLANNEEISAFIQNFPSDRKFLGFVICLIQGLLQSRQSLTCSGIQKFIPWGLSSLLQIFVSIKQFDTNDLEKLPQHLIKNVYSNYIDDEMDRNYVFDLLKLLINSAKSENISLNGVKIPMPDPTISINEYPNWLEEKIPDRKIDSKVLQLHNELIKFYNTIRAENFIENLEQLWETNSSNVPKLNEELDQDCLYYSIKLCNEKLPPLLPKLDKSELKFDPSNSVAFAIFKEYNIFNEQMKFINSDLKNIEKYLLLNTQLFPKEWKNIALSLQSQRVPEKWEHESTRPSVRPLKSWIAHNFSQVSKINASILKQPNNLFTSIIIQKCFKENLSLTDVELNFVVKDDGKLNSNADGIFLNDIKIIGGKWDASEKCITKSENLVNKLPPLFVFANKINQDSNKVNIEISAYSTNLRQNFIAKFKIPNNCSESVPYLAFDCENDEEHSRRLYRPVLSNIISNHIQSSMNMQDDQSPNLSVAGASMKQTLSRSNQTLQQIREASAEVTKSPESQLSYKPITPNGPPLPAELQKSFTRSKQI</sequence>
<dbReference type="GO" id="GO:0051959">
    <property type="term" value="F:dynein light intermediate chain binding"/>
    <property type="evidence" value="ECO:0007669"/>
    <property type="project" value="InterPro"/>
</dbReference>
<dbReference type="PANTHER" id="PTHR46961">
    <property type="entry name" value="DYNEIN HEAVY CHAIN 1, AXONEMAL-LIKE PROTEIN"/>
    <property type="match status" value="1"/>
</dbReference>
<dbReference type="EC" id="3.6.1.15" evidence="3"/>
<evidence type="ECO:0000313" key="4">
    <source>
        <dbReference type="Proteomes" id="UP000276133"/>
    </source>
</evidence>
<dbReference type="Gene3D" id="3.40.50.300">
    <property type="entry name" value="P-loop containing nucleotide triphosphate hydrolases"/>
    <property type="match status" value="1"/>
</dbReference>
<dbReference type="InterPro" id="IPR043160">
    <property type="entry name" value="Dynein_C_barrel"/>
</dbReference>
<organism evidence="3 4">
    <name type="scientific">Brachionus plicatilis</name>
    <name type="common">Marine rotifer</name>
    <name type="synonym">Brachionus muelleri</name>
    <dbReference type="NCBI Taxonomy" id="10195"/>
    <lineage>
        <taxon>Eukaryota</taxon>
        <taxon>Metazoa</taxon>
        <taxon>Spiralia</taxon>
        <taxon>Gnathifera</taxon>
        <taxon>Rotifera</taxon>
        <taxon>Eurotatoria</taxon>
        <taxon>Monogononta</taxon>
        <taxon>Pseudotrocha</taxon>
        <taxon>Ploima</taxon>
        <taxon>Brachionidae</taxon>
        <taxon>Brachionus</taxon>
    </lineage>
</organism>
<protein>
    <submittedName>
        <fullName evidence="3">Dynein beta ciliary-like</fullName>
        <ecNumber evidence="3">3.6.1.15</ecNumber>
    </submittedName>
</protein>
<keyword evidence="3" id="KW-0378">Hydrolase</keyword>
<gene>
    <name evidence="3" type="ORF">BpHYR1_050745</name>
</gene>
<dbReference type="Pfam" id="PF18199">
    <property type="entry name" value="Dynein_C"/>
    <property type="match status" value="1"/>
</dbReference>
<dbReference type="GO" id="GO:0007018">
    <property type="term" value="P:microtubule-based movement"/>
    <property type="evidence" value="ECO:0007669"/>
    <property type="project" value="InterPro"/>
</dbReference>
<name>A0A3M7Q0K1_BRAPC</name>
<comment type="caution">
    <text evidence="3">The sequence shown here is derived from an EMBL/GenBank/DDBJ whole genome shotgun (WGS) entry which is preliminary data.</text>
</comment>
<feature type="non-terminal residue" evidence="3">
    <location>
        <position position="1"/>
    </location>
</feature>
<dbReference type="Proteomes" id="UP000276133">
    <property type="component" value="Unassembled WGS sequence"/>
</dbReference>
<dbReference type="STRING" id="10195.A0A3M7Q0K1"/>
<dbReference type="InterPro" id="IPR041228">
    <property type="entry name" value="Dynein_C"/>
</dbReference>
<feature type="domain" description="Dynein heavy chain C-terminal" evidence="2">
    <location>
        <begin position="560"/>
        <end position="798"/>
    </location>
</feature>
<accession>A0A3M7Q0K1</accession>
<dbReference type="Gene3D" id="3.10.490.20">
    <property type="match status" value="1"/>
</dbReference>
<evidence type="ECO:0000259" key="2">
    <source>
        <dbReference type="Pfam" id="PF18199"/>
    </source>
</evidence>